<accession>A0ABX0V0M3</accession>
<dbReference type="InterPro" id="IPR021130">
    <property type="entry name" value="PRib-ATP_PPHydrolase-like"/>
</dbReference>
<keyword evidence="8 9" id="KW-0368">Histidine biosynthesis</keyword>
<comment type="catalytic activity">
    <reaction evidence="1 9">
        <text>1-(5-phospho-beta-D-ribosyl)-ATP + H2O = 1-(5-phospho-beta-D-ribosyl)-5'-AMP + diphosphate + H(+)</text>
        <dbReference type="Rhea" id="RHEA:22828"/>
        <dbReference type="ChEBI" id="CHEBI:15377"/>
        <dbReference type="ChEBI" id="CHEBI:15378"/>
        <dbReference type="ChEBI" id="CHEBI:33019"/>
        <dbReference type="ChEBI" id="CHEBI:59457"/>
        <dbReference type="ChEBI" id="CHEBI:73183"/>
        <dbReference type="EC" id="3.6.1.31"/>
    </reaction>
</comment>
<dbReference type="EC" id="3.6.1.31" evidence="9"/>
<evidence type="ECO:0000256" key="9">
    <source>
        <dbReference type="HAMAP-Rule" id="MF_01020"/>
    </source>
</evidence>
<comment type="pathway">
    <text evidence="2 9">Amino-acid biosynthesis; L-histidine biosynthesis; L-histidine from 5-phospho-alpha-D-ribose 1-diphosphate: step 2/9.</text>
</comment>
<name>A0ABX0V0M3_9HYPH</name>
<gene>
    <name evidence="9" type="primary">hisE</name>
    <name evidence="10" type="ORF">FHS82_001936</name>
</gene>
<evidence type="ECO:0000256" key="5">
    <source>
        <dbReference type="ARBA" id="ARBA00022741"/>
    </source>
</evidence>
<comment type="similarity">
    <text evidence="3 9">Belongs to the PRA-PH family.</text>
</comment>
<dbReference type="NCBIfam" id="NF001613">
    <property type="entry name" value="PRK00400.1-5"/>
    <property type="match status" value="1"/>
</dbReference>
<dbReference type="PANTHER" id="PTHR42945:SF1">
    <property type="entry name" value="HISTIDINE BIOSYNTHESIS BIFUNCTIONAL PROTEIN HIS7"/>
    <property type="match status" value="1"/>
</dbReference>
<keyword evidence="4 9" id="KW-0028">Amino-acid biosynthesis</keyword>
<dbReference type="GO" id="GO:0004636">
    <property type="term" value="F:phosphoribosyl-ATP diphosphatase activity"/>
    <property type="evidence" value="ECO:0007669"/>
    <property type="project" value="UniProtKB-EC"/>
</dbReference>
<evidence type="ECO:0000256" key="7">
    <source>
        <dbReference type="ARBA" id="ARBA00022840"/>
    </source>
</evidence>
<dbReference type="RefSeq" id="WP_166951624.1">
    <property type="nucleotide sequence ID" value="NZ_JAASQI010000004.1"/>
</dbReference>
<evidence type="ECO:0000256" key="2">
    <source>
        <dbReference type="ARBA" id="ARBA00005204"/>
    </source>
</evidence>
<dbReference type="NCBIfam" id="NF001611">
    <property type="entry name" value="PRK00400.1-3"/>
    <property type="match status" value="1"/>
</dbReference>
<comment type="caution">
    <text evidence="10">The sequence shown here is derived from an EMBL/GenBank/DDBJ whole genome shotgun (WGS) entry which is preliminary data.</text>
</comment>
<dbReference type="Gene3D" id="1.10.287.1080">
    <property type="entry name" value="MazG-like"/>
    <property type="match status" value="1"/>
</dbReference>
<dbReference type="SUPFAM" id="SSF101386">
    <property type="entry name" value="all-alpha NTP pyrophosphatases"/>
    <property type="match status" value="1"/>
</dbReference>
<evidence type="ECO:0000256" key="8">
    <source>
        <dbReference type="ARBA" id="ARBA00023102"/>
    </source>
</evidence>
<keyword evidence="5 9" id="KW-0547">Nucleotide-binding</keyword>
<keyword evidence="11" id="KW-1185">Reference proteome</keyword>
<keyword evidence="6 9" id="KW-0378">Hydrolase</keyword>
<organism evidence="10 11">
    <name type="scientific">Pseudochelatococcus lubricantis</name>
    <dbReference type="NCBI Taxonomy" id="1538102"/>
    <lineage>
        <taxon>Bacteria</taxon>
        <taxon>Pseudomonadati</taxon>
        <taxon>Pseudomonadota</taxon>
        <taxon>Alphaproteobacteria</taxon>
        <taxon>Hyphomicrobiales</taxon>
        <taxon>Chelatococcaceae</taxon>
        <taxon>Pseudochelatococcus</taxon>
    </lineage>
</organism>
<evidence type="ECO:0000313" key="11">
    <source>
        <dbReference type="Proteomes" id="UP001429580"/>
    </source>
</evidence>
<dbReference type="HAMAP" id="MF_01020">
    <property type="entry name" value="HisE"/>
    <property type="match status" value="1"/>
</dbReference>
<sequence length="111" mass="11897">MTDRQDKPFGLSDLEAIIARRAKESPDVSYTAKLVAAGVGRSAKKLGEEAVEAVIAAVENDRNGLVSESADVLYHLLVVLHARDIALQDVLNELERRTAQSGLAEKASRGA</sequence>
<evidence type="ECO:0000256" key="3">
    <source>
        <dbReference type="ARBA" id="ARBA00009392"/>
    </source>
</evidence>
<reference evidence="10 11" key="1">
    <citation type="submission" date="2020-03" db="EMBL/GenBank/DDBJ databases">
        <title>Genomic Encyclopedia of Type Strains, Phase IV (KMG-IV): sequencing the most valuable type-strain genomes for metagenomic binning, comparative biology and taxonomic classification.</title>
        <authorList>
            <person name="Goeker M."/>
        </authorList>
    </citation>
    <scope>NUCLEOTIDE SEQUENCE [LARGE SCALE GENOMIC DNA]</scope>
    <source>
        <strain evidence="10 11">DSM 103870</strain>
    </source>
</reference>
<evidence type="ECO:0000256" key="4">
    <source>
        <dbReference type="ARBA" id="ARBA00022605"/>
    </source>
</evidence>
<dbReference type="CDD" id="cd11534">
    <property type="entry name" value="NTP-PPase_HisIE_like"/>
    <property type="match status" value="1"/>
</dbReference>
<evidence type="ECO:0000256" key="1">
    <source>
        <dbReference type="ARBA" id="ARBA00001460"/>
    </source>
</evidence>
<proteinExistence type="inferred from homology"/>
<evidence type="ECO:0000256" key="6">
    <source>
        <dbReference type="ARBA" id="ARBA00022801"/>
    </source>
</evidence>
<keyword evidence="7 9" id="KW-0067">ATP-binding</keyword>
<dbReference type="NCBIfam" id="TIGR03188">
    <property type="entry name" value="histidine_hisI"/>
    <property type="match status" value="1"/>
</dbReference>
<dbReference type="InterPro" id="IPR008179">
    <property type="entry name" value="HisE"/>
</dbReference>
<dbReference type="Pfam" id="PF01503">
    <property type="entry name" value="PRA-PH"/>
    <property type="match status" value="1"/>
</dbReference>
<keyword evidence="9" id="KW-0963">Cytoplasm</keyword>
<evidence type="ECO:0000313" key="10">
    <source>
        <dbReference type="EMBL" id="NIJ58094.1"/>
    </source>
</evidence>
<protein>
    <recommendedName>
        <fullName evidence="9">Phosphoribosyl-ATP pyrophosphatase</fullName>
        <shortName evidence="9">PRA-PH</shortName>
        <ecNumber evidence="9">3.6.1.31</ecNumber>
    </recommendedName>
</protein>
<comment type="subcellular location">
    <subcellularLocation>
        <location evidence="9">Cytoplasm</location>
    </subcellularLocation>
</comment>
<dbReference type="EMBL" id="JAASQI010000004">
    <property type="protein sequence ID" value="NIJ58094.1"/>
    <property type="molecule type" value="Genomic_DNA"/>
</dbReference>
<dbReference type="PANTHER" id="PTHR42945">
    <property type="entry name" value="HISTIDINE BIOSYNTHESIS BIFUNCTIONAL PROTEIN"/>
    <property type="match status" value="1"/>
</dbReference>
<dbReference type="Proteomes" id="UP001429580">
    <property type="component" value="Unassembled WGS sequence"/>
</dbReference>